<dbReference type="SUPFAM" id="SSF50182">
    <property type="entry name" value="Sm-like ribonucleoproteins"/>
    <property type="match status" value="1"/>
</dbReference>
<dbReference type="HOGENOM" id="CLU_021080_1_0_11"/>
<dbReference type="GO" id="GO:0016020">
    <property type="term" value="C:membrane"/>
    <property type="evidence" value="ECO:0007669"/>
    <property type="project" value="UniProtKB-SubCell"/>
</dbReference>
<feature type="compositionally biased region" description="Basic and acidic residues" evidence="5">
    <location>
        <begin position="572"/>
        <end position="592"/>
    </location>
</feature>
<dbReference type="AlphaFoldDB" id="N6X532"/>
<dbReference type="GO" id="GO:0055085">
    <property type="term" value="P:transmembrane transport"/>
    <property type="evidence" value="ECO:0007669"/>
    <property type="project" value="InterPro"/>
</dbReference>
<dbReference type="Gene3D" id="1.10.287.1260">
    <property type="match status" value="1"/>
</dbReference>
<evidence type="ECO:0000256" key="5">
    <source>
        <dbReference type="SAM" id="MobiDB-lite"/>
    </source>
</evidence>
<evidence type="ECO:0000313" key="8">
    <source>
        <dbReference type="EMBL" id="ENO18527.1"/>
    </source>
</evidence>
<dbReference type="PANTHER" id="PTHR30566">
    <property type="entry name" value="YNAI-RELATED MECHANOSENSITIVE ION CHANNEL"/>
    <property type="match status" value="1"/>
</dbReference>
<dbReference type="PATRIC" id="fig|888050.3.peg.705"/>
<dbReference type="Gene3D" id="2.30.30.60">
    <property type="match status" value="1"/>
</dbReference>
<feature type="transmembrane region" description="Helical" evidence="6">
    <location>
        <begin position="159"/>
        <end position="185"/>
    </location>
</feature>
<keyword evidence="3 6" id="KW-1133">Transmembrane helix</keyword>
<comment type="subcellular location">
    <subcellularLocation>
        <location evidence="1">Membrane</location>
    </subcellularLocation>
</comment>
<feature type="transmembrane region" description="Helical" evidence="6">
    <location>
        <begin position="87"/>
        <end position="108"/>
    </location>
</feature>
<evidence type="ECO:0000313" key="9">
    <source>
        <dbReference type="Proteomes" id="UP000013015"/>
    </source>
</evidence>
<feature type="region of interest" description="Disordered" evidence="5">
    <location>
        <begin position="491"/>
        <end position="520"/>
    </location>
</feature>
<feature type="compositionally biased region" description="Basic and acidic residues" evidence="5">
    <location>
        <begin position="497"/>
        <end position="511"/>
    </location>
</feature>
<proteinExistence type="predicted"/>
<feature type="region of interest" description="Disordered" evidence="5">
    <location>
        <begin position="544"/>
        <end position="592"/>
    </location>
</feature>
<protein>
    <submittedName>
        <fullName evidence="8">Small-conductance mechanosensitive ion channel MscS</fullName>
    </submittedName>
</protein>
<dbReference type="InterPro" id="IPR010920">
    <property type="entry name" value="LSM_dom_sf"/>
</dbReference>
<dbReference type="RefSeq" id="WP_005962466.1">
    <property type="nucleotide sequence ID" value="NZ_CP040505.1"/>
</dbReference>
<organism evidence="8 9">
    <name type="scientific">Schaalia cardiffensis F0333</name>
    <dbReference type="NCBI Taxonomy" id="888050"/>
    <lineage>
        <taxon>Bacteria</taxon>
        <taxon>Bacillati</taxon>
        <taxon>Actinomycetota</taxon>
        <taxon>Actinomycetes</taxon>
        <taxon>Actinomycetales</taxon>
        <taxon>Actinomycetaceae</taxon>
        <taxon>Schaalia</taxon>
    </lineage>
</organism>
<keyword evidence="9" id="KW-1185">Reference proteome</keyword>
<sequence>MNRMMTALDFRGLSSAPHFLSQVPHGRAGLLTSAPIEPALSAQAGHFAPEEHFSLEPLRAAADSTADELQSGADAAVAVAVDFVSPLLGIVVGLVLGFFAAALVSWLLRRTMRRWAVGAVLTKRVRTPLYVTGMVWLAWMGVQWPFFNSDGDSTNATVVATAAHALLILAIAAMTWIAYAAAWVFEDAARLRQGADQGRARRFETQAQVIRRLIQVIVVIVGIVSVLGTFAAARQVMTTLLASAGLISVIAGLAAQQTLGNVFAGVLLAFTDAIRVGDVVVANQKGESGAIEEITLSYVVVRLWDERRLIVPSTYFTSNSFENWTRRAAAQLGTVELQLDWAAPMALLRQKVEAILASTDLWDGRTWNVQMTASDMSTVTVRVLVSAQNSGNLSDLRCYIREHLIDWIVSEEPWLRPASRIQPQESITVEVDPTRARVAALASELASIAGDPTQTASHKGAASALASGPGLADQDEAIHAARMVAARRKAKRARRRAMSDRMRELAEKGDTDVTATSQMPSFARTQVMTQGTLARILATPKSAVSGGERLYSGSPDAEERSGIFAGPGEEALAEREAVAKRREAEARGREHS</sequence>
<dbReference type="PANTHER" id="PTHR30566:SF25">
    <property type="entry name" value="INNER MEMBRANE PROTEIN"/>
    <property type="match status" value="1"/>
</dbReference>
<evidence type="ECO:0000256" key="2">
    <source>
        <dbReference type="ARBA" id="ARBA00022692"/>
    </source>
</evidence>
<dbReference type="InterPro" id="IPR023408">
    <property type="entry name" value="MscS_beta-dom_sf"/>
</dbReference>
<accession>N6X532</accession>
<name>N6X532_9ACTO</name>
<dbReference type="eggNOG" id="COG0668">
    <property type="taxonomic scope" value="Bacteria"/>
</dbReference>
<evidence type="ECO:0000256" key="1">
    <source>
        <dbReference type="ARBA" id="ARBA00004370"/>
    </source>
</evidence>
<dbReference type="InterPro" id="IPR006685">
    <property type="entry name" value="MscS_channel_2nd"/>
</dbReference>
<feature type="transmembrane region" description="Helical" evidence="6">
    <location>
        <begin position="209"/>
        <end position="230"/>
    </location>
</feature>
<evidence type="ECO:0000256" key="3">
    <source>
        <dbReference type="ARBA" id="ARBA00022989"/>
    </source>
</evidence>
<reference evidence="8 9" key="1">
    <citation type="submission" date="2013-03" db="EMBL/GenBank/DDBJ databases">
        <title>Reference genome for the Human Microbiome Project.</title>
        <authorList>
            <person name="Aqrawi P."/>
            <person name="Ayvaz T."/>
            <person name="Bess C."/>
            <person name="Blankenburg K."/>
            <person name="Coyle M."/>
            <person name="Deng J."/>
            <person name="Forbes L."/>
            <person name="Fowler G."/>
            <person name="Francisco L."/>
            <person name="Fu Q."/>
            <person name="Gibbs R."/>
            <person name="Gross S."/>
            <person name="Gubbala S."/>
            <person name="Hale W."/>
            <person name="Hemphill L."/>
            <person name="Highlander S."/>
            <person name="Hirani K."/>
            <person name="Jackson L."/>
            <person name="Jakkamsetti A."/>
            <person name="Javaid M."/>
            <person name="Jayaseelan J.C."/>
            <person name="Jiang H."/>
            <person name="Joshi V."/>
            <person name="Korchina V."/>
            <person name="Kovar C."/>
            <person name="Lara F."/>
            <person name="Lee S."/>
            <person name="Liu Y."/>
            <person name="Mata R."/>
            <person name="Mathew T."/>
            <person name="Munidasa M."/>
            <person name="Muzny D."/>
            <person name="Nazareth L."/>
            <person name="Ngo R."/>
            <person name="Nguyen L."/>
            <person name="Nguyen N."/>
            <person name="Okwuonu G."/>
            <person name="Ongeri F."/>
            <person name="Palculict T."/>
            <person name="Patil S."/>
            <person name="Petrosino J."/>
            <person name="Pham C."/>
            <person name="Pham P."/>
            <person name="Pu L.-L."/>
            <person name="Qin X."/>
            <person name="Qu J."/>
            <person name="Reid J."/>
            <person name="Ross M."/>
            <person name="Ruth R."/>
            <person name="Saada N."/>
            <person name="San Lucas F."/>
            <person name="Santibanez J."/>
            <person name="Shang Y."/>
            <person name="Simmons D."/>
            <person name="Song X.-Z."/>
            <person name="Tang L.-Y."/>
            <person name="Thornton R."/>
            <person name="Warren J."/>
            <person name="Weissenberger G."/>
            <person name="Wilczek-Boney K."/>
            <person name="Worley K."/>
            <person name="Youmans B."/>
            <person name="Zhang J."/>
            <person name="Zhang L."/>
            <person name="Zhao Z."/>
            <person name="Zhou C."/>
            <person name="Zhu D."/>
            <person name="Zhu Y."/>
        </authorList>
    </citation>
    <scope>NUCLEOTIDE SEQUENCE [LARGE SCALE GENOMIC DNA]</scope>
    <source>
        <strain evidence="8 9">F0333</strain>
    </source>
</reference>
<dbReference type="STRING" id="888050.HMPREF9004_0737"/>
<keyword evidence="4 6" id="KW-0472">Membrane</keyword>
<feature type="domain" description="Mechanosensitive ion channel MscS" evidence="7">
    <location>
        <begin position="258"/>
        <end position="326"/>
    </location>
</feature>
<comment type="caution">
    <text evidence="8">The sequence shown here is derived from an EMBL/GenBank/DDBJ whole genome shotgun (WGS) entry which is preliminary data.</text>
</comment>
<dbReference type="EMBL" id="AQHZ01000012">
    <property type="protein sequence ID" value="ENO18527.1"/>
    <property type="molecule type" value="Genomic_DNA"/>
</dbReference>
<keyword evidence="2 6" id="KW-0812">Transmembrane</keyword>
<dbReference type="Pfam" id="PF00924">
    <property type="entry name" value="MS_channel_2nd"/>
    <property type="match status" value="1"/>
</dbReference>
<evidence type="ECO:0000256" key="6">
    <source>
        <dbReference type="SAM" id="Phobius"/>
    </source>
</evidence>
<dbReference type="Proteomes" id="UP000013015">
    <property type="component" value="Unassembled WGS sequence"/>
</dbReference>
<feature type="transmembrane region" description="Helical" evidence="6">
    <location>
        <begin position="129"/>
        <end position="147"/>
    </location>
</feature>
<evidence type="ECO:0000259" key="7">
    <source>
        <dbReference type="Pfam" id="PF00924"/>
    </source>
</evidence>
<gene>
    <name evidence="8" type="primary">mscS</name>
    <name evidence="8" type="ORF">HMPREF9004_0737</name>
</gene>
<evidence type="ECO:0000256" key="4">
    <source>
        <dbReference type="ARBA" id="ARBA00023136"/>
    </source>
</evidence>